<sequence>MLVPRVLYSSNDSWANPVWKACSTKHMAHIHGRATLKSRLPASELVLLRALDETTREVCRVVTGFTAFTPDSTR</sequence>
<comment type="caution">
    <text evidence="1">The sequence shown here is derived from an EMBL/GenBank/DDBJ whole genome shotgun (WGS) entry which is preliminary data.</text>
</comment>
<gene>
    <name evidence="1" type="ORF">C8F04DRAFT_1123469</name>
</gene>
<evidence type="ECO:0000313" key="2">
    <source>
        <dbReference type="Proteomes" id="UP001218188"/>
    </source>
</evidence>
<organism evidence="1 2">
    <name type="scientific">Mycena alexandri</name>
    <dbReference type="NCBI Taxonomy" id="1745969"/>
    <lineage>
        <taxon>Eukaryota</taxon>
        <taxon>Fungi</taxon>
        <taxon>Dikarya</taxon>
        <taxon>Basidiomycota</taxon>
        <taxon>Agaricomycotina</taxon>
        <taxon>Agaricomycetes</taxon>
        <taxon>Agaricomycetidae</taxon>
        <taxon>Agaricales</taxon>
        <taxon>Marasmiineae</taxon>
        <taxon>Mycenaceae</taxon>
        <taxon>Mycena</taxon>
    </lineage>
</organism>
<reference evidence="1" key="1">
    <citation type="submission" date="2023-03" db="EMBL/GenBank/DDBJ databases">
        <title>Massive genome expansion in bonnet fungi (Mycena s.s.) driven by repeated elements and novel gene families across ecological guilds.</title>
        <authorList>
            <consortium name="Lawrence Berkeley National Laboratory"/>
            <person name="Harder C.B."/>
            <person name="Miyauchi S."/>
            <person name="Viragh M."/>
            <person name="Kuo A."/>
            <person name="Thoen E."/>
            <person name="Andreopoulos B."/>
            <person name="Lu D."/>
            <person name="Skrede I."/>
            <person name="Drula E."/>
            <person name="Henrissat B."/>
            <person name="Morin E."/>
            <person name="Kohler A."/>
            <person name="Barry K."/>
            <person name="LaButti K."/>
            <person name="Morin E."/>
            <person name="Salamov A."/>
            <person name="Lipzen A."/>
            <person name="Mereny Z."/>
            <person name="Hegedus B."/>
            <person name="Baldrian P."/>
            <person name="Stursova M."/>
            <person name="Weitz H."/>
            <person name="Taylor A."/>
            <person name="Grigoriev I.V."/>
            <person name="Nagy L.G."/>
            <person name="Martin F."/>
            <person name="Kauserud H."/>
        </authorList>
    </citation>
    <scope>NUCLEOTIDE SEQUENCE</scope>
    <source>
        <strain evidence="1">CBHHK200</strain>
    </source>
</reference>
<dbReference type="EMBL" id="JARJCM010000129">
    <property type="protein sequence ID" value="KAJ7027117.1"/>
    <property type="molecule type" value="Genomic_DNA"/>
</dbReference>
<proteinExistence type="predicted"/>
<keyword evidence="2" id="KW-1185">Reference proteome</keyword>
<dbReference type="AlphaFoldDB" id="A0AAD6SKA2"/>
<name>A0AAD6SKA2_9AGAR</name>
<protein>
    <submittedName>
        <fullName evidence="1">Uncharacterized protein</fullName>
    </submittedName>
</protein>
<accession>A0AAD6SKA2</accession>
<evidence type="ECO:0000313" key="1">
    <source>
        <dbReference type="EMBL" id="KAJ7027117.1"/>
    </source>
</evidence>
<dbReference type="Proteomes" id="UP001218188">
    <property type="component" value="Unassembled WGS sequence"/>
</dbReference>